<reference evidence="5" key="1">
    <citation type="journal article" date="2023" name="Int. J. Syst. Evol. Microbiol.">
        <title>&lt;i&gt;Shewanella septentrionalis&lt;/i&gt; sp. nov. and &lt;i&gt;Shewanella holmiensis&lt;/i&gt; sp. nov., isolated from Baltic Sea water and sediments.</title>
        <authorList>
            <person name="Martin-Rodriguez A.J."/>
            <person name="Thorell K."/>
            <person name="Joffre E."/>
            <person name="Jensie-Markopoulos S."/>
            <person name="Moore E.R.B."/>
            <person name="Sjoling A."/>
        </authorList>
    </citation>
    <scope>NUCLEOTIDE SEQUENCE</scope>
    <source>
        <strain evidence="5">SP1S2-7</strain>
    </source>
</reference>
<dbReference type="GO" id="GO:0003824">
    <property type="term" value="F:catalytic activity"/>
    <property type="evidence" value="ECO:0007669"/>
    <property type="project" value="UniProtKB-ARBA"/>
</dbReference>
<dbReference type="SMART" id="SM00052">
    <property type="entry name" value="EAL"/>
    <property type="match status" value="1"/>
</dbReference>
<feature type="domain" description="GGDEF" evidence="4">
    <location>
        <begin position="317"/>
        <end position="450"/>
    </location>
</feature>
<comment type="caution">
    <text evidence="5">The sequence shown here is derived from an EMBL/GenBank/DDBJ whole genome shotgun (WGS) entry which is preliminary data.</text>
</comment>
<proteinExistence type="predicted"/>
<dbReference type="CDD" id="cd01949">
    <property type="entry name" value="GGDEF"/>
    <property type="match status" value="1"/>
</dbReference>
<dbReference type="Pfam" id="PF00989">
    <property type="entry name" value="PAS"/>
    <property type="match status" value="1"/>
</dbReference>
<evidence type="ECO:0000256" key="1">
    <source>
        <dbReference type="ARBA" id="ARBA00001946"/>
    </source>
</evidence>
<dbReference type="InterPro" id="IPR000160">
    <property type="entry name" value="GGDEF_dom"/>
</dbReference>
<dbReference type="AlphaFoldDB" id="A0A9X3ALI0"/>
<dbReference type="Pfam" id="PF00990">
    <property type="entry name" value="GGDEF"/>
    <property type="match status" value="1"/>
</dbReference>
<dbReference type="CDD" id="cd00130">
    <property type="entry name" value="PAS"/>
    <property type="match status" value="1"/>
</dbReference>
<dbReference type="InterPro" id="IPR029787">
    <property type="entry name" value="Nucleotide_cyclase"/>
</dbReference>
<dbReference type="RefSeq" id="WP_261297094.1">
    <property type="nucleotide sequence ID" value="NZ_JAMTCD010000002.1"/>
</dbReference>
<feature type="domain" description="EAL" evidence="3">
    <location>
        <begin position="459"/>
        <end position="713"/>
    </location>
</feature>
<accession>A0A9X3ALI0</accession>
<dbReference type="SUPFAM" id="SSF55781">
    <property type="entry name" value="GAF domain-like"/>
    <property type="match status" value="1"/>
</dbReference>
<dbReference type="SMART" id="SM00267">
    <property type="entry name" value="GGDEF"/>
    <property type="match status" value="1"/>
</dbReference>
<dbReference type="InterPro" id="IPR013767">
    <property type="entry name" value="PAS_fold"/>
</dbReference>
<protein>
    <submittedName>
        <fullName evidence="5">EAL domain-containing protein</fullName>
    </submittedName>
</protein>
<evidence type="ECO:0000259" key="4">
    <source>
        <dbReference type="PROSITE" id="PS50887"/>
    </source>
</evidence>
<dbReference type="SUPFAM" id="SSF55785">
    <property type="entry name" value="PYP-like sensor domain (PAS domain)"/>
    <property type="match status" value="1"/>
</dbReference>
<dbReference type="InterPro" id="IPR035919">
    <property type="entry name" value="EAL_sf"/>
</dbReference>
<dbReference type="Proteomes" id="UP001155546">
    <property type="component" value="Unassembled WGS sequence"/>
</dbReference>
<comment type="cofactor">
    <cofactor evidence="1">
        <name>Mg(2+)</name>
        <dbReference type="ChEBI" id="CHEBI:18420"/>
    </cofactor>
</comment>
<dbReference type="NCBIfam" id="TIGR00229">
    <property type="entry name" value="sensory_box"/>
    <property type="match status" value="1"/>
</dbReference>
<gene>
    <name evidence="5" type="ORF">NE535_02375</name>
</gene>
<dbReference type="InterPro" id="IPR000014">
    <property type="entry name" value="PAS"/>
</dbReference>
<dbReference type="SMART" id="SM00091">
    <property type="entry name" value="PAS"/>
    <property type="match status" value="1"/>
</dbReference>
<evidence type="ECO:0000313" key="5">
    <source>
        <dbReference type="EMBL" id="MCT7940651.1"/>
    </source>
</evidence>
<dbReference type="PROSITE" id="PS50887">
    <property type="entry name" value="GGDEF"/>
    <property type="match status" value="1"/>
</dbReference>
<dbReference type="NCBIfam" id="TIGR00254">
    <property type="entry name" value="GGDEF"/>
    <property type="match status" value="1"/>
</dbReference>
<dbReference type="InterPro" id="IPR001633">
    <property type="entry name" value="EAL_dom"/>
</dbReference>
<sequence>MKEFDVKKIIKSLKSAYGEEFISSITMQLHKLIEADYTFVAKLDLNRRVSKTISLAAGDSFGKNFEYALRHTPCEDVSQNNTCVFSKDVCHLYPKDQLLIDMGIEGYIGSPLVNSSGQVFGLIVTLFKHKISHSENISALFELFAGRISSEVERLEKEQEIAANSQRYKAVLSTSKDGFWETGIDGEILEVNDAYCQMSGYSEAELMEMCIWQLDAEQSKPTVLKMIAKICVEGGAIFESNHRHKNGQIFPVEIMVSYSGIEGGSFFVFIRDISERKRHEEKIKHMAYFDELTNLPNRQLLTDRLKQSLLMANRTNKLVAILFLDLDGFKEVNDQFGHSVGDEVLVSVSNRIMETLRDTDTFARIGGDEFIIILPGLESVLEGEKIAQRTIEDFSKPFDIQGNRLHISTSIGVTYYPIDNNDTDILLRHADQAMYAAKKQGKNTYSIFDTVENTLEAQRHKKVADFKLAIEQNQLRLYYQPKIYLRSGCLASVEALIRWQHPEKGLLAPSAFLPHIKDSPLEIALDDWVLKKALEQQAEWQEQGLEIKVSVNISPRYISQQSFVDYLSQLLHSFPNGIARYLEIEIVENHELGDVNAVANIMNQCKSLGVSFSLDDFGTGYASLSHFHSLPLSVLKIDQSFIYNIETNELDKNIVKGAIQLAHAVNMPVVAEGVETVQLGKILKELGCELAQGYGIAKPMPAKELLTWAENFKHDTVWKYL</sequence>
<dbReference type="FunFam" id="3.30.70.270:FF:000001">
    <property type="entry name" value="Diguanylate cyclase domain protein"/>
    <property type="match status" value="1"/>
</dbReference>
<dbReference type="SUPFAM" id="SSF55073">
    <property type="entry name" value="Nucleotide cyclase"/>
    <property type="match status" value="1"/>
</dbReference>
<dbReference type="PROSITE" id="PS50883">
    <property type="entry name" value="EAL"/>
    <property type="match status" value="1"/>
</dbReference>
<evidence type="ECO:0000259" key="3">
    <source>
        <dbReference type="PROSITE" id="PS50883"/>
    </source>
</evidence>
<dbReference type="InterPro" id="IPR029016">
    <property type="entry name" value="GAF-like_dom_sf"/>
</dbReference>
<dbReference type="Gene3D" id="3.30.450.40">
    <property type="match status" value="1"/>
</dbReference>
<keyword evidence="6" id="KW-1185">Reference proteome</keyword>
<dbReference type="EMBL" id="JAMTCD010000002">
    <property type="protein sequence ID" value="MCT7940651.1"/>
    <property type="molecule type" value="Genomic_DNA"/>
</dbReference>
<dbReference type="Pfam" id="PF00563">
    <property type="entry name" value="EAL"/>
    <property type="match status" value="1"/>
</dbReference>
<name>A0A9X3ALI0_9GAMM</name>
<dbReference type="Gene3D" id="3.20.20.450">
    <property type="entry name" value="EAL domain"/>
    <property type="match status" value="1"/>
</dbReference>
<dbReference type="InterPro" id="IPR052155">
    <property type="entry name" value="Biofilm_reg_signaling"/>
</dbReference>
<feature type="domain" description="PAS" evidence="2">
    <location>
        <begin position="164"/>
        <end position="207"/>
    </location>
</feature>
<dbReference type="InterPro" id="IPR043128">
    <property type="entry name" value="Rev_trsase/Diguanyl_cyclase"/>
</dbReference>
<dbReference type="CDD" id="cd01948">
    <property type="entry name" value="EAL"/>
    <property type="match status" value="1"/>
</dbReference>
<evidence type="ECO:0000259" key="2">
    <source>
        <dbReference type="PROSITE" id="PS50112"/>
    </source>
</evidence>
<dbReference type="SUPFAM" id="SSF141868">
    <property type="entry name" value="EAL domain-like"/>
    <property type="match status" value="1"/>
</dbReference>
<dbReference type="InterPro" id="IPR035965">
    <property type="entry name" value="PAS-like_dom_sf"/>
</dbReference>
<dbReference type="Gene3D" id="3.30.450.20">
    <property type="entry name" value="PAS domain"/>
    <property type="match status" value="1"/>
</dbReference>
<dbReference type="PROSITE" id="PS50112">
    <property type="entry name" value="PAS"/>
    <property type="match status" value="1"/>
</dbReference>
<dbReference type="Gene3D" id="3.30.70.270">
    <property type="match status" value="1"/>
</dbReference>
<evidence type="ECO:0000313" key="6">
    <source>
        <dbReference type="Proteomes" id="UP001155546"/>
    </source>
</evidence>
<dbReference type="PANTHER" id="PTHR44757:SF2">
    <property type="entry name" value="BIOFILM ARCHITECTURE MAINTENANCE PROTEIN MBAA"/>
    <property type="match status" value="1"/>
</dbReference>
<organism evidence="5 6">
    <name type="scientific">Shewanella holmiensis</name>
    <dbReference type="NCBI Taxonomy" id="2952222"/>
    <lineage>
        <taxon>Bacteria</taxon>
        <taxon>Pseudomonadati</taxon>
        <taxon>Pseudomonadota</taxon>
        <taxon>Gammaproteobacteria</taxon>
        <taxon>Alteromonadales</taxon>
        <taxon>Shewanellaceae</taxon>
        <taxon>Shewanella</taxon>
    </lineage>
</organism>
<dbReference type="PANTHER" id="PTHR44757">
    <property type="entry name" value="DIGUANYLATE CYCLASE DGCP"/>
    <property type="match status" value="1"/>
</dbReference>